<comment type="caution">
    <text evidence="3">The sequence shown here is derived from an EMBL/GenBank/DDBJ whole genome shotgun (WGS) entry which is preliminary data.</text>
</comment>
<evidence type="ECO:0000313" key="4">
    <source>
        <dbReference type="Proteomes" id="UP000799777"/>
    </source>
</evidence>
<organism evidence="3 4">
    <name type="scientific">Setomelanomma holmii</name>
    <dbReference type="NCBI Taxonomy" id="210430"/>
    <lineage>
        <taxon>Eukaryota</taxon>
        <taxon>Fungi</taxon>
        <taxon>Dikarya</taxon>
        <taxon>Ascomycota</taxon>
        <taxon>Pezizomycotina</taxon>
        <taxon>Dothideomycetes</taxon>
        <taxon>Pleosporomycetidae</taxon>
        <taxon>Pleosporales</taxon>
        <taxon>Pleosporineae</taxon>
        <taxon>Phaeosphaeriaceae</taxon>
        <taxon>Setomelanomma</taxon>
    </lineage>
</organism>
<sequence length="965" mass="108087">MWLDELEQLGAIGWFMFLLNRPLFPHEADERVAMQFEHMHNTEDKLRTMIENLKEENRELVDQNKKLKLTLYQLDRDVDKSLSEYIAKSSDQRTTSSVGVDIASAHNTDGAVGLTTADIAAVQHLQHDLEVIVNKAGLLARQDQTIPERNDVNFRVGMGGQLEDEEHVYIYADCKDLVEVTDQEEMLKEAARFGERQQSVHDTDAEADHIEQLRNHIARLEAEIMHLENQKRAHYESLRSASLQNIPGSYEQTSEATSPTAYVRPDGESTQARGNSTPLHAEITSHSPVFMKLRASPFLCQPFGAVIVRLHKNFSLRLHDGSRSFPDPITVYHFPYATGGASKSIIWNQILRLHDKFGEEAEFIAETLIEVTVPEMEKALKEGIVELHNRTEDSWEGLGQGDTFIILDQDLAWDVKESRSHNRTANAIRQDPTLRGGSGDDHDAYSTSGLADEHRIVAEEFEAIYDQLMQNTVNSCGQGAPSLCTQAWMSLASALHGRNKYLEHQFKDFRELRQSLVEDIEWHISTLAEVEESLEVTREDKAVALTELGFLSKKLDKVSGAMSEPSSGSASSQNVSIEREEKRTPTSWDTRTADEISHRLTNGACIETVCNPRDDTESGRSYKDGMPNNYFWFFPKQCVIRYDSDFPHLFRFSGTDSLKQIEAILHNRFIHGTSTDAVEHRIWEILQMREDMGIELPDTSSDACLIIGIPSRKLSLSMDPGVRIAAWGTTEPAQENMVMSQPEMVLAEGQASVLPPATSDCEALIREIGDSISSLGRLADLALYESAPSICSCFECTAITSDRTTTVPRTVSVRGGGGDDDSDDDYDSDDEYDEDDDTGDEMDTDDEDEEITHEEEAHDPWEERGPSAAQTDDDLSPLVWDAENPLSHVAFAEELHGGGQKNGTITVQGDHAVTAPLSTRTYMMEQVQHIHNVYQIVLGKTIRPRRVHSGAMGVVIASIQELWVL</sequence>
<feature type="compositionally biased region" description="Acidic residues" evidence="2">
    <location>
        <begin position="818"/>
        <end position="853"/>
    </location>
</feature>
<dbReference type="Proteomes" id="UP000799777">
    <property type="component" value="Unassembled WGS sequence"/>
</dbReference>
<evidence type="ECO:0000256" key="2">
    <source>
        <dbReference type="SAM" id="MobiDB-lite"/>
    </source>
</evidence>
<proteinExistence type="predicted"/>
<feature type="region of interest" description="Disordered" evidence="2">
    <location>
        <begin position="560"/>
        <end position="592"/>
    </location>
</feature>
<feature type="region of interest" description="Disordered" evidence="2">
    <location>
        <begin position="808"/>
        <end position="874"/>
    </location>
</feature>
<feature type="coiled-coil region" evidence="1">
    <location>
        <begin position="36"/>
        <end position="70"/>
    </location>
</feature>
<feature type="compositionally biased region" description="Polar residues" evidence="2">
    <location>
        <begin position="250"/>
        <end position="260"/>
    </location>
</feature>
<name>A0A9P4GXZ3_9PLEO</name>
<evidence type="ECO:0000313" key="3">
    <source>
        <dbReference type="EMBL" id="KAF2023527.1"/>
    </source>
</evidence>
<gene>
    <name evidence="3" type="ORF">EK21DRAFT_118673</name>
</gene>
<keyword evidence="4" id="KW-1185">Reference proteome</keyword>
<feature type="region of interest" description="Disordered" evidence="2">
    <location>
        <begin position="250"/>
        <end position="275"/>
    </location>
</feature>
<dbReference type="AlphaFoldDB" id="A0A9P4GXZ3"/>
<evidence type="ECO:0000256" key="1">
    <source>
        <dbReference type="SAM" id="Coils"/>
    </source>
</evidence>
<feature type="coiled-coil region" evidence="1">
    <location>
        <begin position="203"/>
        <end position="237"/>
    </location>
</feature>
<reference evidence="3" key="1">
    <citation type="journal article" date="2020" name="Stud. Mycol.">
        <title>101 Dothideomycetes genomes: a test case for predicting lifestyles and emergence of pathogens.</title>
        <authorList>
            <person name="Haridas S."/>
            <person name="Albert R."/>
            <person name="Binder M."/>
            <person name="Bloem J."/>
            <person name="Labutti K."/>
            <person name="Salamov A."/>
            <person name="Andreopoulos B."/>
            <person name="Baker S."/>
            <person name="Barry K."/>
            <person name="Bills G."/>
            <person name="Bluhm B."/>
            <person name="Cannon C."/>
            <person name="Castanera R."/>
            <person name="Culley D."/>
            <person name="Daum C."/>
            <person name="Ezra D."/>
            <person name="Gonzalez J."/>
            <person name="Henrissat B."/>
            <person name="Kuo A."/>
            <person name="Liang C."/>
            <person name="Lipzen A."/>
            <person name="Lutzoni F."/>
            <person name="Magnuson J."/>
            <person name="Mondo S."/>
            <person name="Nolan M."/>
            <person name="Ohm R."/>
            <person name="Pangilinan J."/>
            <person name="Park H.-J."/>
            <person name="Ramirez L."/>
            <person name="Alfaro M."/>
            <person name="Sun H."/>
            <person name="Tritt A."/>
            <person name="Yoshinaga Y."/>
            <person name="Zwiers L.-H."/>
            <person name="Turgeon B."/>
            <person name="Goodwin S."/>
            <person name="Spatafora J."/>
            <person name="Crous P."/>
            <person name="Grigoriev I."/>
        </authorList>
    </citation>
    <scope>NUCLEOTIDE SEQUENCE</scope>
    <source>
        <strain evidence="3">CBS 110217</strain>
    </source>
</reference>
<feature type="compositionally biased region" description="Low complexity" evidence="2">
    <location>
        <begin position="560"/>
        <end position="572"/>
    </location>
</feature>
<protein>
    <submittedName>
        <fullName evidence="3">Uncharacterized protein</fullName>
    </submittedName>
</protein>
<dbReference type="OrthoDB" id="3785861at2759"/>
<accession>A0A9P4GXZ3</accession>
<keyword evidence="1" id="KW-0175">Coiled coil</keyword>
<feature type="region of interest" description="Disordered" evidence="2">
    <location>
        <begin position="422"/>
        <end position="442"/>
    </location>
</feature>
<dbReference type="EMBL" id="ML978342">
    <property type="protein sequence ID" value="KAF2023527.1"/>
    <property type="molecule type" value="Genomic_DNA"/>
</dbReference>
<feature type="compositionally biased region" description="Basic and acidic residues" evidence="2">
    <location>
        <begin position="854"/>
        <end position="865"/>
    </location>
</feature>